<keyword evidence="8" id="KW-1185">Reference proteome</keyword>
<reference evidence="7 8" key="1">
    <citation type="submission" date="2024-08" db="EMBL/GenBank/DDBJ databases">
        <title>The draft genome of Apodemus speciosus.</title>
        <authorList>
            <person name="Nabeshima K."/>
            <person name="Suzuki S."/>
            <person name="Onuma M."/>
        </authorList>
    </citation>
    <scope>NUCLEOTIDE SEQUENCE [LARGE SCALE GENOMIC DNA]</scope>
    <source>
        <strain evidence="7">IB14-021</strain>
    </source>
</reference>
<organism evidence="7 8">
    <name type="scientific">Apodemus speciosus</name>
    <name type="common">Large Japanese field mouse</name>
    <dbReference type="NCBI Taxonomy" id="105296"/>
    <lineage>
        <taxon>Eukaryota</taxon>
        <taxon>Metazoa</taxon>
        <taxon>Chordata</taxon>
        <taxon>Craniata</taxon>
        <taxon>Vertebrata</taxon>
        <taxon>Euteleostomi</taxon>
        <taxon>Mammalia</taxon>
        <taxon>Eutheria</taxon>
        <taxon>Euarchontoglires</taxon>
        <taxon>Glires</taxon>
        <taxon>Rodentia</taxon>
        <taxon>Myomorpha</taxon>
        <taxon>Muroidea</taxon>
        <taxon>Muridae</taxon>
        <taxon>Murinae</taxon>
        <taxon>Apodemus</taxon>
    </lineage>
</organism>
<accession>A0ABQ0EU23</accession>
<comment type="similarity">
    <text evidence="3">Belongs to the paraoxonase family.</text>
</comment>
<dbReference type="InterPro" id="IPR051288">
    <property type="entry name" value="Serum_paraoxonase/arylesterase"/>
</dbReference>
<keyword evidence="6" id="KW-0325">Glycoprotein</keyword>
<protein>
    <submittedName>
        <fullName evidence="7">Serum paraoxonase/arylesterase 2</fullName>
    </submittedName>
</protein>
<dbReference type="PANTHER" id="PTHR11799:SF17">
    <property type="entry name" value="SERUM PARAOXONASE_ARYLESTERASE 2"/>
    <property type="match status" value="1"/>
</dbReference>
<proteinExistence type="inferred from homology"/>
<keyword evidence="4" id="KW-0378">Hydrolase</keyword>
<comment type="catalytic activity">
    <reaction evidence="1">
        <text>a phenyl acetate + H2O = a phenol + acetate + H(+)</text>
        <dbReference type="Rhea" id="RHEA:17309"/>
        <dbReference type="ChEBI" id="CHEBI:15377"/>
        <dbReference type="ChEBI" id="CHEBI:15378"/>
        <dbReference type="ChEBI" id="CHEBI:30089"/>
        <dbReference type="ChEBI" id="CHEBI:33853"/>
        <dbReference type="ChEBI" id="CHEBI:140310"/>
        <dbReference type="EC" id="3.1.1.2"/>
    </reaction>
</comment>
<dbReference type="Proteomes" id="UP001623349">
    <property type="component" value="Unassembled WGS sequence"/>
</dbReference>
<evidence type="ECO:0000256" key="4">
    <source>
        <dbReference type="ARBA" id="ARBA00022801"/>
    </source>
</evidence>
<dbReference type="EMBL" id="BAAFST010000006">
    <property type="protein sequence ID" value="GAB1290539.1"/>
    <property type="molecule type" value="Genomic_DNA"/>
</dbReference>
<dbReference type="Pfam" id="PF01731">
    <property type="entry name" value="Arylesterase"/>
    <property type="match status" value="1"/>
</dbReference>
<dbReference type="SUPFAM" id="SSF63829">
    <property type="entry name" value="Calcium-dependent phosphotriesterase"/>
    <property type="match status" value="1"/>
</dbReference>
<evidence type="ECO:0000256" key="5">
    <source>
        <dbReference type="ARBA" id="ARBA00023157"/>
    </source>
</evidence>
<evidence type="ECO:0000313" key="8">
    <source>
        <dbReference type="Proteomes" id="UP001623349"/>
    </source>
</evidence>
<comment type="caution">
    <text evidence="7">The sequence shown here is derived from an EMBL/GenBank/DDBJ whole genome shotgun (WGS) entry which is preliminary data.</text>
</comment>
<evidence type="ECO:0000256" key="6">
    <source>
        <dbReference type="ARBA" id="ARBA00023180"/>
    </source>
</evidence>
<evidence type="ECO:0000313" key="7">
    <source>
        <dbReference type="EMBL" id="GAB1290539.1"/>
    </source>
</evidence>
<dbReference type="InterPro" id="IPR002640">
    <property type="entry name" value="Arylesterase"/>
</dbReference>
<name>A0ABQ0EU23_APOSI</name>
<gene>
    <name evidence="7" type="ORF">APTSU1_000576900</name>
</gene>
<dbReference type="InterPro" id="IPR011042">
    <property type="entry name" value="6-blade_b-propeller_TolB-like"/>
</dbReference>
<keyword evidence="5" id="KW-1015">Disulfide bond</keyword>
<evidence type="ECO:0000256" key="3">
    <source>
        <dbReference type="ARBA" id="ARBA00008595"/>
    </source>
</evidence>
<dbReference type="PANTHER" id="PTHR11799">
    <property type="entry name" value="PARAOXONASE"/>
    <property type="match status" value="1"/>
</dbReference>
<comment type="catalytic activity">
    <reaction evidence="2">
        <text>an N-acyl-L-homoserine lactone + H2O = an N-acyl-L-homoserine + H(+)</text>
        <dbReference type="Rhea" id="RHEA:22576"/>
        <dbReference type="ChEBI" id="CHEBI:15377"/>
        <dbReference type="ChEBI" id="CHEBI:15378"/>
        <dbReference type="ChEBI" id="CHEBI:55474"/>
        <dbReference type="ChEBI" id="CHEBI:58921"/>
        <dbReference type="EC" id="3.1.1.81"/>
    </reaction>
</comment>
<evidence type="ECO:0000256" key="1">
    <source>
        <dbReference type="ARBA" id="ARBA00000368"/>
    </source>
</evidence>
<dbReference type="Gene3D" id="2.120.10.30">
    <property type="entry name" value="TolB, C-terminal domain"/>
    <property type="match status" value="2"/>
</dbReference>
<evidence type="ECO:0000256" key="2">
    <source>
        <dbReference type="ARBA" id="ARBA00000450"/>
    </source>
</evidence>
<sequence>MGRIVALSLLGIGLALLGERFFALRSRLKASREVESVDLPNCHLIKGIETGAEDIDILPNGLAFFSVSVNDIIAVGPAHFYATNDHYFSDPFLKYLETYLNLWWSNVVYYSPEEVKLVAEGFDSANGINISPDKKYTALHLRYVYVADTLTHEIHVLEKQPNMNLTQLKVLQLGTLVDNLSIDPSSGDIWVGCHPNGQKLFVYNPNHPPSSERSPHPEHSIREAVGDNGVYQQRVCPPGKFCGDHI</sequence>